<proteinExistence type="predicted"/>
<dbReference type="AlphaFoldDB" id="A0AAD9TNJ3"/>
<reference evidence="1" key="1">
    <citation type="journal article" date="2023" name="Plant J.">
        <title>Genome sequences and population genomics provide insights into the demographic history, inbreeding, and mutation load of two 'living fossil' tree species of Dipteronia.</title>
        <authorList>
            <person name="Feng Y."/>
            <person name="Comes H.P."/>
            <person name="Chen J."/>
            <person name="Zhu S."/>
            <person name="Lu R."/>
            <person name="Zhang X."/>
            <person name="Li P."/>
            <person name="Qiu J."/>
            <person name="Olsen K.M."/>
            <person name="Qiu Y."/>
        </authorList>
    </citation>
    <scope>NUCLEOTIDE SEQUENCE</scope>
    <source>
        <strain evidence="1">KIB01</strain>
    </source>
</reference>
<evidence type="ECO:0000313" key="2">
    <source>
        <dbReference type="Proteomes" id="UP001280121"/>
    </source>
</evidence>
<gene>
    <name evidence="1" type="ORF">Ddye_026595</name>
</gene>
<accession>A0AAD9TNJ3</accession>
<comment type="caution">
    <text evidence="1">The sequence shown here is derived from an EMBL/GenBank/DDBJ whole genome shotgun (WGS) entry which is preliminary data.</text>
</comment>
<dbReference type="EMBL" id="JANJYI010000008">
    <property type="protein sequence ID" value="KAK2638800.1"/>
    <property type="molecule type" value="Genomic_DNA"/>
</dbReference>
<evidence type="ECO:0000313" key="1">
    <source>
        <dbReference type="EMBL" id="KAK2638800.1"/>
    </source>
</evidence>
<keyword evidence="2" id="KW-1185">Reference proteome</keyword>
<organism evidence="1 2">
    <name type="scientific">Dipteronia dyeriana</name>
    <dbReference type="NCBI Taxonomy" id="168575"/>
    <lineage>
        <taxon>Eukaryota</taxon>
        <taxon>Viridiplantae</taxon>
        <taxon>Streptophyta</taxon>
        <taxon>Embryophyta</taxon>
        <taxon>Tracheophyta</taxon>
        <taxon>Spermatophyta</taxon>
        <taxon>Magnoliopsida</taxon>
        <taxon>eudicotyledons</taxon>
        <taxon>Gunneridae</taxon>
        <taxon>Pentapetalae</taxon>
        <taxon>rosids</taxon>
        <taxon>malvids</taxon>
        <taxon>Sapindales</taxon>
        <taxon>Sapindaceae</taxon>
        <taxon>Hippocastanoideae</taxon>
        <taxon>Acereae</taxon>
        <taxon>Dipteronia</taxon>
    </lineage>
</organism>
<dbReference type="Gene3D" id="3.40.50.12660">
    <property type="match status" value="1"/>
</dbReference>
<name>A0AAD9TNJ3_9ROSI</name>
<protein>
    <submittedName>
        <fullName evidence="1">Uncharacterized protein</fullName>
    </submittedName>
</protein>
<sequence length="105" mass="11445">MLMALSKITSTGAMTYAFIQAIERGHGNIYGHILNAMLSTIRNTDSEIDGGLVTTLIGMLLTGGSAGGLRQEPQLTANEPFDVYTKPFSLQLVEQYKYLGGCYFF</sequence>
<dbReference type="Proteomes" id="UP001280121">
    <property type="component" value="Unassembled WGS sequence"/>
</dbReference>